<feature type="transmembrane region" description="Helical" evidence="1">
    <location>
        <begin position="29"/>
        <end position="46"/>
    </location>
</feature>
<accession>A0ABW1RCC9</accession>
<dbReference type="Proteomes" id="UP001596289">
    <property type="component" value="Unassembled WGS sequence"/>
</dbReference>
<gene>
    <name evidence="2" type="ORF">ACFQGP_02410</name>
</gene>
<evidence type="ECO:0000256" key="1">
    <source>
        <dbReference type="SAM" id="Phobius"/>
    </source>
</evidence>
<evidence type="ECO:0000313" key="3">
    <source>
        <dbReference type="Proteomes" id="UP001596289"/>
    </source>
</evidence>
<dbReference type="RefSeq" id="WP_125551293.1">
    <property type="nucleotide sequence ID" value="NZ_JBHSSL010000018.1"/>
</dbReference>
<keyword evidence="1" id="KW-0472">Membrane</keyword>
<comment type="caution">
    <text evidence="2">The sequence shown here is derived from an EMBL/GenBank/DDBJ whole genome shotgun (WGS) entry which is preliminary data.</text>
</comment>
<evidence type="ECO:0008006" key="4">
    <source>
        <dbReference type="Google" id="ProtNLM"/>
    </source>
</evidence>
<name>A0ABW1RCC9_9LACO</name>
<protein>
    <recommendedName>
        <fullName evidence="4">DUF3188 domain-containing protein</fullName>
    </recommendedName>
</protein>
<keyword evidence="3" id="KW-1185">Reference proteome</keyword>
<keyword evidence="1" id="KW-0812">Transmembrane</keyword>
<keyword evidence="1" id="KW-1133">Transmembrane helix</keyword>
<proteinExistence type="predicted"/>
<sequence length="62" mass="6760">MKKRGLLVMSIGFLIVALSPIGAQRTTNYSLVLVGISIIGLGYFEFRHNKQVAAKRGTHDGD</sequence>
<evidence type="ECO:0000313" key="2">
    <source>
        <dbReference type="EMBL" id="MFC6169428.1"/>
    </source>
</evidence>
<reference evidence="3" key="1">
    <citation type="journal article" date="2019" name="Int. J. Syst. Evol. Microbiol.">
        <title>The Global Catalogue of Microorganisms (GCM) 10K type strain sequencing project: providing services to taxonomists for standard genome sequencing and annotation.</title>
        <authorList>
            <consortium name="The Broad Institute Genomics Platform"/>
            <consortium name="The Broad Institute Genome Sequencing Center for Infectious Disease"/>
            <person name="Wu L."/>
            <person name="Ma J."/>
        </authorList>
    </citation>
    <scope>NUCLEOTIDE SEQUENCE [LARGE SCALE GENOMIC DNA]</scope>
    <source>
        <strain evidence="3">CCM 8904</strain>
    </source>
</reference>
<feature type="transmembrane region" description="Helical" evidence="1">
    <location>
        <begin position="5"/>
        <end position="23"/>
    </location>
</feature>
<organism evidence="2 3">
    <name type="scientific">Loigolactobacillus jiayinensis</name>
    <dbReference type="NCBI Taxonomy" id="2486016"/>
    <lineage>
        <taxon>Bacteria</taxon>
        <taxon>Bacillati</taxon>
        <taxon>Bacillota</taxon>
        <taxon>Bacilli</taxon>
        <taxon>Lactobacillales</taxon>
        <taxon>Lactobacillaceae</taxon>
        <taxon>Loigolactobacillus</taxon>
    </lineage>
</organism>
<dbReference type="EMBL" id="JBHSSL010000018">
    <property type="protein sequence ID" value="MFC6169428.1"/>
    <property type="molecule type" value="Genomic_DNA"/>
</dbReference>